<dbReference type="Proteomes" id="UP000002051">
    <property type="component" value="Unassembled WGS sequence"/>
</dbReference>
<reference evidence="1 3" key="2">
    <citation type="journal article" date="2014" name="BMC Genomics">
        <title>An improved genome release (version Mt4.0) for the model legume Medicago truncatula.</title>
        <authorList>
            <person name="Tang H."/>
            <person name="Krishnakumar V."/>
            <person name="Bidwell S."/>
            <person name="Rosen B."/>
            <person name="Chan A."/>
            <person name="Zhou S."/>
            <person name="Gentzbittel L."/>
            <person name="Childs K.L."/>
            <person name="Yandell M."/>
            <person name="Gundlach H."/>
            <person name="Mayer K.F."/>
            <person name="Schwartz D.C."/>
            <person name="Town C.D."/>
        </authorList>
    </citation>
    <scope>GENOME REANNOTATION</scope>
    <source>
        <strain evidence="2 3">cv. Jemalong A17</strain>
    </source>
</reference>
<evidence type="ECO:0000313" key="3">
    <source>
        <dbReference type="Proteomes" id="UP000002051"/>
    </source>
</evidence>
<dbReference type="EnsemblPlants" id="AES62828">
    <property type="protein sequence ID" value="AES62828"/>
    <property type="gene ID" value="MTR_1g108720"/>
</dbReference>
<dbReference type="HOGENOM" id="CLU_2725940_0_0_1"/>
<proteinExistence type="predicted"/>
<evidence type="ECO:0000313" key="1">
    <source>
        <dbReference type="EMBL" id="AES62828.1"/>
    </source>
</evidence>
<accession>G7IAV7</accession>
<dbReference type="EMBL" id="CM001217">
    <property type="protein sequence ID" value="AES62828.1"/>
    <property type="molecule type" value="Genomic_DNA"/>
</dbReference>
<sequence length="72" mass="7925">MIIANIHLSGNLTYTVTGPAIRDFVILKAFRIDTHLTNNAPKIMKVFTHPPIHNWVKCNTDGVSQGNRGLAA</sequence>
<keyword evidence="3" id="KW-1185">Reference proteome</keyword>
<evidence type="ECO:0000313" key="2">
    <source>
        <dbReference type="EnsemblPlants" id="AES62828"/>
    </source>
</evidence>
<gene>
    <name evidence="1" type="ordered locus">MTR_1g108720</name>
</gene>
<protein>
    <submittedName>
        <fullName evidence="1 2">Uncharacterized protein</fullName>
    </submittedName>
</protein>
<dbReference type="PaxDb" id="3880-AES62828"/>
<organism evidence="1 3">
    <name type="scientific">Medicago truncatula</name>
    <name type="common">Barrel medic</name>
    <name type="synonym">Medicago tribuloides</name>
    <dbReference type="NCBI Taxonomy" id="3880"/>
    <lineage>
        <taxon>Eukaryota</taxon>
        <taxon>Viridiplantae</taxon>
        <taxon>Streptophyta</taxon>
        <taxon>Embryophyta</taxon>
        <taxon>Tracheophyta</taxon>
        <taxon>Spermatophyta</taxon>
        <taxon>Magnoliopsida</taxon>
        <taxon>eudicotyledons</taxon>
        <taxon>Gunneridae</taxon>
        <taxon>Pentapetalae</taxon>
        <taxon>rosids</taxon>
        <taxon>fabids</taxon>
        <taxon>Fabales</taxon>
        <taxon>Fabaceae</taxon>
        <taxon>Papilionoideae</taxon>
        <taxon>50 kb inversion clade</taxon>
        <taxon>NPAAA clade</taxon>
        <taxon>Hologalegina</taxon>
        <taxon>IRL clade</taxon>
        <taxon>Trifolieae</taxon>
        <taxon>Medicago</taxon>
    </lineage>
</organism>
<reference evidence="1 3" key="1">
    <citation type="journal article" date="2011" name="Nature">
        <title>The Medicago genome provides insight into the evolution of rhizobial symbioses.</title>
        <authorList>
            <person name="Young N.D."/>
            <person name="Debelle F."/>
            <person name="Oldroyd G.E."/>
            <person name="Geurts R."/>
            <person name="Cannon S.B."/>
            <person name="Udvardi M.K."/>
            <person name="Benedito V.A."/>
            <person name="Mayer K.F."/>
            <person name="Gouzy J."/>
            <person name="Schoof H."/>
            <person name="Van de Peer Y."/>
            <person name="Proost S."/>
            <person name="Cook D.R."/>
            <person name="Meyers B.C."/>
            <person name="Spannagl M."/>
            <person name="Cheung F."/>
            <person name="De Mita S."/>
            <person name="Krishnakumar V."/>
            <person name="Gundlach H."/>
            <person name="Zhou S."/>
            <person name="Mudge J."/>
            <person name="Bharti A.K."/>
            <person name="Murray J.D."/>
            <person name="Naoumkina M.A."/>
            <person name="Rosen B."/>
            <person name="Silverstein K.A."/>
            <person name="Tang H."/>
            <person name="Rombauts S."/>
            <person name="Zhao P.X."/>
            <person name="Zhou P."/>
            <person name="Barbe V."/>
            <person name="Bardou P."/>
            <person name="Bechner M."/>
            <person name="Bellec A."/>
            <person name="Berger A."/>
            <person name="Berges H."/>
            <person name="Bidwell S."/>
            <person name="Bisseling T."/>
            <person name="Choisne N."/>
            <person name="Couloux A."/>
            <person name="Denny R."/>
            <person name="Deshpande S."/>
            <person name="Dai X."/>
            <person name="Doyle J.J."/>
            <person name="Dudez A.M."/>
            <person name="Farmer A.D."/>
            <person name="Fouteau S."/>
            <person name="Franken C."/>
            <person name="Gibelin C."/>
            <person name="Gish J."/>
            <person name="Goldstein S."/>
            <person name="Gonzalez A.J."/>
            <person name="Green P.J."/>
            <person name="Hallab A."/>
            <person name="Hartog M."/>
            <person name="Hua A."/>
            <person name="Humphray S.J."/>
            <person name="Jeong D.H."/>
            <person name="Jing Y."/>
            <person name="Jocker A."/>
            <person name="Kenton S.M."/>
            <person name="Kim D.J."/>
            <person name="Klee K."/>
            <person name="Lai H."/>
            <person name="Lang C."/>
            <person name="Lin S."/>
            <person name="Macmil S.L."/>
            <person name="Magdelenat G."/>
            <person name="Matthews L."/>
            <person name="McCorrison J."/>
            <person name="Monaghan E.L."/>
            <person name="Mun J.H."/>
            <person name="Najar F.Z."/>
            <person name="Nicholson C."/>
            <person name="Noirot C."/>
            <person name="O'Bleness M."/>
            <person name="Paule C.R."/>
            <person name="Poulain J."/>
            <person name="Prion F."/>
            <person name="Qin B."/>
            <person name="Qu C."/>
            <person name="Retzel E.F."/>
            <person name="Riddle C."/>
            <person name="Sallet E."/>
            <person name="Samain S."/>
            <person name="Samson N."/>
            <person name="Sanders I."/>
            <person name="Saurat O."/>
            <person name="Scarpelli C."/>
            <person name="Schiex T."/>
            <person name="Segurens B."/>
            <person name="Severin A.J."/>
            <person name="Sherrier D.J."/>
            <person name="Shi R."/>
            <person name="Sims S."/>
            <person name="Singer S.R."/>
            <person name="Sinharoy S."/>
            <person name="Sterck L."/>
            <person name="Viollet A."/>
            <person name="Wang B.B."/>
            <person name="Wang K."/>
            <person name="Wang M."/>
            <person name="Wang X."/>
            <person name="Warfsmann J."/>
            <person name="Weissenbach J."/>
            <person name="White D.D."/>
            <person name="White J.D."/>
            <person name="Wiley G.B."/>
            <person name="Wincker P."/>
            <person name="Xing Y."/>
            <person name="Yang L."/>
            <person name="Yao Z."/>
            <person name="Ying F."/>
            <person name="Zhai J."/>
            <person name="Zhou L."/>
            <person name="Zuber A."/>
            <person name="Denarie J."/>
            <person name="Dixon R.A."/>
            <person name="May G.D."/>
            <person name="Schwartz D.C."/>
            <person name="Rogers J."/>
            <person name="Quetier F."/>
            <person name="Town C.D."/>
            <person name="Roe B.A."/>
        </authorList>
    </citation>
    <scope>NUCLEOTIDE SEQUENCE [LARGE SCALE GENOMIC DNA]</scope>
    <source>
        <strain evidence="1">A17</strain>
        <strain evidence="2 3">cv. Jemalong A17</strain>
    </source>
</reference>
<reference evidence="2" key="3">
    <citation type="submission" date="2015-04" db="UniProtKB">
        <authorList>
            <consortium name="EnsemblPlants"/>
        </authorList>
    </citation>
    <scope>IDENTIFICATION</scope>
    <source>
        <strain evidence="2">cv. Jemalong A17</strain>
    </source>
</reference>
<name>G7IAV7_MEDTR</name>
<dbReference type="AlphaFoldDB" id="G7IAV7"/>